<dbReference type="Proteomes" id="UP000612899">
    <property type="component" value="Unassembled WGS sequence"/>
</dbReference>
<evidence type="ECO:0000259" key="1">
    <source>
        <dbReference type="Pfam" id="PF07702"/>
    </source>
</evidence>
<feature type="domain" description="UbiC transcription regulator-associated" evidence="1">
    <location>
        <begin position="2"/>
        <end position="95"/>
    </location>
</feature>
<comment type="caution">
    <text evidence="2">The sequence shown here is derived from an EMBL/GenBank/DDBJ whole genome shotgun (WGS) entry which is preliminary data.</text>
</comment>
<reference evidence="2" key="1">
    <citation type="submission" date="2021-01" db="EMBL/GenBank/DDBJ databases">
        <title>Whole genome shotgun sequence of Rhizocola hellebori NBRC 109834.</title>
        <authorList>
            <person name="Komaki H."/>
            <person name="Tamura T."/>
        </authorList>
    </citation>
    <scope>NUCLEOTIDE SEQUENCE</scope>
    <source>
        <strain evidence="2">NBRC 109834</strain>
    </source>
</reference>
<evidence type="ECO:0000313" key="3">
    <source>
        <dbReference type="Proteomes" id="UP000612899"/>
    </source>
</evidence>
<sequence length="104" mass="10906">MQTATSHLPLDLVAAVPAIAYTGPGPGGIYARMAEAGVGPVRFSEQVICRMPTPGEIAELDLPAGTPVVSIVRHAFSATGRCLEVNSMLLDSSAYILEYRFDAG</sequence>
<dbReference type="EMBL" id="BONY01000059">
    <property type="protein sequence ID" value="GIH09030.1"/>
    <property type="molecule type" value="Genomic_DNA"/>
</dbReference>
<accession>A0A8J3QDZ0</accession>
<dbReference type="Gene3D" id="3.40.1410.10">
    <property type="entry name" value="Chorismate lyase-like"/>
    <property type="match status" value="1"/>
</dbReference>
<keyword evidence="3" id="KW-1185">Reference proteome</keyword>
<name>A0A8J3QDZ0_9ACTN</name>
<dbReference type="SUPFAM" id="SSF64288">
    <property type="entry name" value="Chorismate lyase-like"/>
    <property type="match status" value="1"/>
</dbReference>
<dbReference type="AlphaFoldDB" id="A0A8J3QDZ0"/>
<protein>
    <recommendedName>
        <fullName evidence="1">UbiC transcription regulator-associated domain-containing protein</fullName>
    </recommendedName>
</protein>
<dbReference type="InterPro" id="IPR028978">
    <property type="entry name" value="Chorismate_lyase_/UTRA_dom_sf"/>
</dbReference>
<dbReference type="GO" id="GO:0003677">
    <property type="term" value="F:DNA binding"/>
    <property type="evidence" value="ECO:0007669"/>
    <property type="project" value="InterPro"/>
</dbReference>
<dbReference type="InterPro" id="IPR011663">
    <property type="entry name" value="UTRA"/>
</dbReference>
<evidence type="ECO:0000313" key="2">
    <source>
        <dbReference type="EMBL" id="GIH09030.1"/>
    </source>
</evidence>
<dbReference type="GO" id="GO:0006355">
    <property type="term" value="P:regulation of DNA-templated transcription"/>
    <property type="evidence" value="ECO:0007669"/>
    <property type="project" value="InterPro"/>
</dbReference>
<gene>
    <name evidence="2" type="ORF">Rhe02_70970</name>
</gene>
<proteinExistence type="predicted"/>
<organism evidence="2 3">
    <name type="scientific">Rhizocola hellebori</name>
    <dbReference type="NCBI Taxonomy" id="1392758"/>
    <lineage>
        <taxon>Bacteria</taxon>
        <taxon>Bacillati</taxon>
        <taxon>Actinomycetota</taxon>
        <taxon>Actinomycetes</taxon>
        <taxon>Micromonosporales</taxon>
        <taxon>Micromonosporaceae</taxon>
        <taxon>Rhizocola</taxon>
    </lineage>
</organism>
<dbReference type="Pfam" id="PF07702">
    <property type="entry name" value="UTRA"/>
    <property type="match status" value="1"/>
</dbReference>